<dbReference type="Proteomes" id="UP001732720">
    <property type="component" value="Chromosome 11"/>
</dbReference>
<keyword evidence="3" id="KW-1185">Reference proteome</keyword>
<dbReference type="InterPro" id="IPR036116">
    <property type="entry name" value="FN3_sf"/>
</dbReference>
<dbReference type="InterPro" id="IPR003961">
    <property type="entry name" value="FN3_dom"/>
</dbReference>
<proteinExistence type="predicted"/>
<dbReference type="CTD" id="54752"/>
<name>A0A8B7WB47_CASCN</name>
<dbReference type="Gene3D" id="2.60.40.10">
    <property type="entry name" value="Immunoglobulins"/>
    <property type="match status" value="1"/>
</dbReference>
<evidence type="ECO:0000259" key="1">
    <source>
        <dbReference type="PROSITE" id="PS50853"/>
    </source>
</evidence>
<dbReference type="Ensembl" id="ENSCCNT00000036513.1">
    <property type="protein sequence ID" value="ENSCCNP00000028941.1"/>
    <property type="gene ID" value="ENSCCNG00000027804.1"/>
</dbReference>
<dbReference type="RefSeq" id="XP_020041262.1">
    <property type="nucleotide sequence ID" value="XM_020185673.1"/>
</dbReference>
<dbReference type="Pfam" id="PF00041">
    <property type="entry name" value="fn3"/>
    <property type="match status" value="1"/>
</dbReference>
<evidence type="ECO:0000313" key="3">
    <source>
        <dbReference type="Proteomes" id="UP001732720"/>
    </source>
</evidence>
<dbReference type="CDD" id="cd00063">
    <property type="entry name" value="FN3"/>
    <property type="match status" value="1"/>
</dbReference>
<evidence type="ECO:0000313" key="2">
    <source>
        <dbReference type="Ensembl" id="ENSCCNP00000028941.1"/>
    </source>
</evidence>
<dbReference type="PROSITE" id="PS50853">
    <property type="entry name" value="FN3"/>
    <property type="match status" value="1"/>
</dbReference>
<feature type="domain" description="Fibronectin type-III" evidence="1">
    <location>
        <begin position="175"/>
        <end position="277"/>
    </location>
</feature>
<dbReference type="KEGG" id="ccan:109700480"/>
<dbReference type="SMART" id="SM00060">
    <property type="entry name" value="FN3"/>
    <property type="match status" value="1"/>
</dbReference>
<gene>
    <name evidence="2 4" type="primary">Fndc8</name>
</gene>
<dbReference type="GeneID" id="109700480"/>
<evidence type="ECO:0000313" key="4">
    <source>
        <dbReference type="RefSeq" id="XP_020041262.1"/>
    </source>
</evidence>
<dbReference type="AlphaFoldDB" id="A0A8B7WB47"/>
<dbReference type="OrthoDB" id="9448151at2759"/>
<organism evidence="4">
    <name type="scientific">Castor canadensis</name>
    <name type="common">American beaver</name>
    <dbReference type="NCBI Taxonomy" id="51338"/>
    <lineage>
        <taxon>Eukaryota</taxon>
        <taxon>Metazoa</taxon>
        <taxon>Chordata</taxon>
        <taxon>Craniata</taxon>
        <taxon>Vertebrata</taxon>
        <taxon>Euteleostomi</taxon>
        <taxon>Mammalia</taxon>
        <taxon>Eutheria</taxon>
        <taxon>Euarchontoglires</taxon>
        <taxon>Glires</taxon>
        <taxon>Rodentia</taxon>
        <taxon>Castorimorpha</taxon>
        <taxon>Castoridae</taxon>
        <taxon>Castor</taxon>
    </lineage>
</organism>
<reference evidence="4" key="2">
    <citation type="submission" date="2025-04" db="UniProtKB">
        <authorList>
            <consortium name="RefSeq"/>
        </authorList>
    </citation>
    <scope>IDENTIFICATION</scope>
    <source>
        <tissue evidence="4">Leukocyte</tissue>
    </source>
</reference>
<dbReference type="GO" id="GO:0005634">
    <property type="term" value="C:nucleus"/>
    <property type="evidence" value="ECO:0007669"/>
    <property type="project" value="TreeGrafter"/>
</dbReference>
<sequence>MASEALCKVKGGEDIVNKETLNTRNALEQLPKPSPNPRFMNRTMATKGLPLPSTGSLVNFLEEDTINLVKPMPMEDSEYSSDDTSMSPISSTLLNPIKLTVTQPNSSFFAGMLEGELNKLNLSSTAKNTDKGDLALCPNPCKSQIASRGLLDLDNPALDTDTSSTHSESSVVMDVPETPFICEHTVSDSTAVISWTYSLSKQQVSFYQVLLQEVVKRTDGKPLKTKNCPWIFNKILGTTVKLMELKPNTSYCLTVRAANTAGVGKWCKPYKFATVATDFNSFPENNPIQITVRRKEPQRRIVFIGLEEMRRLEDLECLFPY</sequence>
<reference evidence="2" key="1">
    <citation type="submission" date="2023-09" db="UniProtKB">
        <authorList>
            <consortium name="Ensembl"/>
        </authorList>
    </citation>
    <scope>IDENTIFICATION</scope>
</reference>
<dbReference type="InterPro" id="IPR013783">
    <property type="entry name" value="Ig-like_fold"/>
</dbReference>
<dbReference type="SUPFAM" id="SSF49265">
    <property type="entry name" value="Fibronectin type III"/>
    <property type="match status" value="1"/>
</dbReference>
<protein>
    <submittedName>
        <fullName evidence="4">Fibronectin type III domain-containing protein 8</fullName>
    </submittedName>
</protein>
<dbReference type="PANTHER" id="PTHR32430">
    <property type="entry name" value="FIBRONECTIN TYPE III DOMAIN-CONTAINING PROTEIN 8"/>
    <property type="match status" value="1"/>
</dbReference>
<dbReference type="PANTHER" id="PTHR32430:SF1">
    <property type="entry name" value="FIBRONECTIN TYPE III DOMAIN-CONTAINING PROTEIN 8"/>
    <property type="match status" value="1"/>
</dbReference>
<accession>A0A8B7WB47</accession>